<keyword evidence="2" id="KW-0436">Ligase</keyword>
<keyword evidence="3" id="KW-1185">Reference proteome</keyword>
<dbReference type="RefSeq" id="WP_197441071.1">
    <property type="nucleotide sequence ID" value="NZ_SIHI01000001.1"/>
</dbReference>
<evidence type="ECO:0000313" key="2">
    <source>
        <dbReference type="EMBL" id="TWT59028.1"/>
    </source>
</evidence>
<dbReference type="EMBL" id="SIHI01000001">
    <property type="protein sequence ID" value="TWT59028.1"/>
    <property type="molecule type" value="Genomic_DNA"/>
</dbReference>
<dbReference type="Proteomes" id="UP000317243">
    <property type="component" value="Unassembled WGS sequence"/>
</dbReference>
<dbReference type="InterPro" id="IPR014144">
    <property type="entry name" value="LigD_PE_domain"/>
</dbReference>
<dbReference type="GO" id="GO:0016874">
    <property type="term" value="F:ligase activity"/>
    <property type="evidence" value="ECO:0007669"/>
    <property type="project" value="UniProtKB-KW"/>
</dbReference>
<comment type="caution">
    <text evidence="2">The sequence shown here is derived from an EMBL/GenBank/DDBJ whole genome shotgun (WGS) entry which is preliminary data.</text>
</comment>
<reference evidence="2 3" key="1">
    <citation type="submission" date="2019-02" db="EMBL/GenBank/DDBJ databases">
        <title>Deep-cultivation of Planctomycetes and their phenomic and genomic characterization uncovers novel biology.</title>
        <authorList>
            <person name="Wiegand S."/>
            <person name="Jogler M."/>
            <person name="Boedeker C."/>
            <person name="Pinto D."/>
            <person name="Vollmers J."/>
            <person name="Rivas-Marin E."/>
            <person name="Kohn T."/>
            <person name="Peeters S.H."/>
            <person name="Heuer A."/>
            <person name="Rast P."/>
            <person name="Oberbeckmann S."/>
            <person name="Bunk B."/>
            <person name="Jeske O."/>
            <person name="Meyerdierks A."/>
            <person name="Storesund J.E."/>
            <person name="Kallscheuer N."/>
            <person name="Luecker S."/>
            <person name="Lage O.M."/>
            <person name="Pohl T."/>
            <person name="Merkel B.J."/>
            <person name="Hornburger P."/>
            <person name="Mueller R.-W."/>
            <person name="Bruemmer F."/>
            <person name="Labrenz M."/>
            <person name="Spormann A.M."/>
            <person name="Op Den Camp H."/>
            <person name="Overmann J."/>
            <person name="Amann R."/>
            <person name="Jetten M.S.M."/>
            <person name="Mascher T."/>
            <person name="Medema M.H."/>
            <person name="Devos D.P."/>
            <person name="Kaster A.-K."/>
            <person name="Ovreas L."/>
            <person name="Rohde M."/>
            <person name="Galperin M.Y."/>
            <person name="Jogler C."/>
        </authorList>
    </citation>
    <scope>NUCLEOTIDE SEQUENCE [LARGE SCALE GENOMIC DNA]</scope>
    <source>
        <strain evidence="2 3">KOR42</strain>
    </source>
</reference>
<dbReference type="AlphaFoldDB" id="A0A5C5X867"/>
<accession>A0A5C5X867</accession>
<evidence type="ECO:0000313" key="3">
    <source>
        <dbReference type="Proteomes" id="UP000317243"/>
    </source>
</evidence>
<sequence>MARFAILRHDWPFLHWDFLIESENVLLTWRLATEPFIGAEIAAEQLAPHRLIYLDYEGPVSGGRGEVTNWDRGELVDFRKIGQDYNLKIAGSKISGPVEIRKTPESASESEFVVVFGKNGNLTEAKR</sequence>
<evidence type="ECO:0000259" key="1">
    <source>
        <dbReference type="Pfam" id="PF13298"/>
    </source>
</evidence>
<name>A0A5C5X867_9PLAN</name>
<protein>
    <submittedName>
        <fullName evidence="2">ATP-dependent DNA ligase</fullName>
    </submittedName>
</protein>
<dbReference type="Pfam" id="PF13298">
    <property type="entry name" value="LigD_N"/>
    <property type="match status" value="1"/>
</dbReference>
<proteinExistence type="predicted"/>
<gene>
    <name evidence="2" type="ORF">KOR42_24170</name>
</gene>
<organism evidence="2 3">
    <name type="scientific">Thalassoglobus neptunius</name>
    <dbReference type="NCBI Taxonomy" id="1938619"/>
    <lineage>
        <taxon>Bacteria</taxon>
        <taxon>Pseudomonadati</taxon>
        <taxon>Planctomycetota</taxon>
        <taxon>Planctomycetia</taxon>
        <taxon>Planctomycetales</taxon>
        <taxon>Planctomycetaceae</taxon>
        <taxon>Thalassoglobus</taxon>
    </lineage>
</organism>
<feature type="domain" description="DNA ligase D 3'-phosphoesterase" evidence="1">
    <location>
        <begin position="8"/>
        <end position="77"/>
    </location>
</feature>